<feature type="domain" description="Glucose-methanol-choline oxidoreductase N-terminal" evidence="3">
    <location>
        <begin position="287"/>
        <end position="301"/>
    </location>
</feature>
<dbReference type="OrthoDB" id="269227at2759"/>
<dbReference type="PANTHER" id="PTHR11552">
    <property type="entry name" value="GLUCOSE-METHANOL-CHOLINE GMC OXIDOREDUCTASE"/>
    <property type="match status" value="1"/>
</dbReference>
<evidence type="ECO:0000256" key="1">
    <source>
        <dbReference type="ARBA" id="ARBA00010790"/>
    </source>
</evidence>
<evidence type="ECO:0000313" key="5">
    <source>
        <dbReference type="Proteomes" id="UP000813385"/>
    </source>
</evidence>
<comment type="similarity">
    <text evidence="1">Belongs to the GMC oxidoreductase family.</text>
</comment>
<name>A0A8K0TRV0_9PEZI</name>
<reference evidence="4" key="1">
    <citation type="journal article" date="2021" name="Nat. Commun.">
        <title>Genetic determinants of endophytism in the Arabidopsis root mycobiome.</title>
        <authorList>
            <person name="Mesny F."/>
            <person name="Miyauchi S."/>
            <person name="Thiergart T."/>
            <person name="Pickel B."/>
            <person name="Atanasova L."/>
            <person name="Karlsson M."/>
            <person name="Huettel B."/>
            <person name="Barry K.W."/>
            <person name="Haridas S."/>
            <person name="Chen C."/>
            <person name="Bauer D."/>
            <person name="Andreopoulos W."/>
            <person name="Pangilinan J."/>
            <person name="LaButti K."/>
            <person name="Riley R."/>
            <person name="Lipzen A."/>
            <person name="Clum A."/>
            <person name="Drula E."/>
            <person name="Henrissat B."/>
            <person name="Kohler A."/>
            <person name="Grigoriev I.V."/>
            <person name="Martin F.M."/>
            <person name="Hacquard S."/>
        </authorList>
    </citation>
    <scope>NUCLEOTIDE SEQUENCE</scope>
    <source>
        <strain evidence="4">MPI-CAGE-AT-0016</strain>
    </source>
</reference>
<dbReference type="Proteomes" id="UP000813385">
    <property type="component" value="Unassembled WGS sequence"/>
</dbReference>
<dbReference type="AlphaFoldDB" id="A0A8K0TRV0"/>
<dbReference type="PIRSF" id="PIRSF000137">
    <property type="entry name" value="Alcohol_oxidase"/>
    <property type="match status" value="1"/>
</dbReference>
<protein>
    <submittedName>
        <fullName evidence="4">Choline dehydrogenase</fullName>
    </submittedName>
</protein>
<keyword evidence="5" id="KW-1185">Reference proteome</keyword>
<dbReference type="GO" id="GO:0050660">
    <property type="term" value="F:flavin adenine dinucleotide binding"/>
    <property type="evidence" value="ECO:0007669"/>
    <property type="project" value="InterPro"/>
</dbReference>
<dbReference type="SUPFAM" id="SSF51905">
    <property type="entry name" value="FAD/NAD(P)-binding domain"/>
    <property type="match status" value="1"/>
</dbReference>
<feature type="active site" description="Proton donor" evidence="2">
    <location>
        <position position="536"/>
    </location>
</feature>
<dbReference type="Pfam" id="PF00732">
    <property type="entry name" value="GMC_oxred_N"/>
    <property type="match status" value="1"/>
</dbReference>
<dbReference type="EMBL" id="JAGPXD010000001">
    <property type="protein sequence ID" value="KAH7375510.1"/>
    <property type="molecule type" value="Genomic_DNA"/>
</dbReference>
<gene>
    <name evidence="4" type="ORF">B0T11DRAFT_270445</name>
</gene>
<dbReference type="InterPro" id="IPR036188">
    <property type="entry name" value="FAD/NAD-bd_sf"/>
</dbReference>
<organism evidence="4 5">
    <name type="scientific">Plectosphaerella cucumerina</name>
    <dbReference type="NCBI Taxonomy" id="40658"/>
    <lineage>
        <taxon>Eukaryota</taxon>
        <taxon>Fungi</taxon>
        <taxon>Dikarya</taxon>
        <taxon>Ascomycota</taxon>
        <taxon>Pezizomycotina</taxon>
        <taxon>Sordariomycetes</taxon>
        <taxon>Hypocreomycetidae</taxon>
        <taxon>Glomerellales</taxon>
        <taxon>Plectosphaerellaceae</taxon>
        <taxon>Plectosphaerella</taxon>
    </lineage>
</organism>
<comment type="caution">
    <text evidence="4">The sequence shown here is derived from an EMBL/GenBank/DDBJ whole genome shotgun (WGS) entry which is preliminary data.</text>
</comment>
<dbReference type="SUPFAM" id="SSF54373">
    <property type="entry name" value="FAD-linked reductases, C-terminal domain"/>
    <property type="match status" value="1"/>
</dbReference>
<dbReference type="InterPro" id="IPR012132">
    <property type="entry name" value="GMC_OxRdtase"/>
</dbReference>
<proteinExistence type="inferred from homology"/>
<dbReference type="Pfam" id="PF05199">
    <property type="entry name" value="GMC_oxred_C"/>
    <property type="match status" value="1"/>
</dbReference>
<dbReference type="PANTHER" id="PTHR11552:SF219">
    <property type="entry name" value="GLUCOSE-METHANOL-CHOLINE OXIDOREDUCTASE N-TERMINAL DOMAIN-CONTAINING PROTEIN"/>
    <property type="match status" value="1"/>
</dbReference>
<evidence type="ECO:0000259" key="3">
    <source>
        <dbReference type="PROSITE" id="PS00624"/>
    </source>
</evidence>
<dbReference type="Gene3D" id="3.50.50.60">
    <property type="entry name" value="FAD/NAD(P)-binding domain"/>
    <property type="match status" value="1"/>
</dbReference>
<dbReference type="PROSITE" id="PS00624">
    <property type="entry name" value="GMC_OXRED_2"/>
    <property type="match status" value="1"/>
</dbReference>
<dbReference type="GO" id="GO:0016614">
    <property type="term" value="F:oxidoreductase activity, acting on CH-OH group of donors"/>
    <property type="evidence" value="ECO:0007669"/>
    <property type="project" value="InterPro"/>
</dbReference>
<feature type="active site" description="Proton acceptor" evidence="2">
    <location>
        <position position="579"/>
    </location>
</feature>
<evidence type="ECO:0000256" key="2">
    <source>
        <dbReference type="PIRSR" id="PIRSR000137-1"/>
    </source>
</evidence>
<dbReference type="InterPro" id="IPR000172">
    <property type="entry name" value="GMC_OxRdtase_N"/>
</dbReference>
<sequence length="609" mass="67056">MSFLFGPSYPEQTASDVDGKEYDYVIVGGGTAGCVLASRLSEDPSVSVLLISRGRARDSWFFNIPLVSQILLRNAPQAVTLEAEKDGWDGQPLFVYTSQAVGGASRVNGLMLTRGTPSTYNRWAELGNDEWCFEKCEPYFRKMENTSLLPKTHRGEKRGDRGPLVLRHVPSVLGVDSFFDATAEDVGLPVGNDLNDPESPAQGIFNIDTMIDNDGLRVSSLRAYLPLKLALQRRGRLTICTGAAATKLEIDEDGSTVLGVHLLDVRSKRSTRACYVKVKREVIVTCGALFSPQVLMLSGIGPRKELEAHRIPVVRELSGVGQNLKDHVSFGLSFQVKPDDSNHALTRPLFVLWHLVLFFIWRTGIFASTTTKQCIWVRSSAIDDETMQVLHRDAEGWDNMDAHDTRNTPDIEIILTAAALDNEWKSGIGYYGLYATLAQPVSLGRISLASSDPLALPRLHHPSIDPSASKDWAVARKASRFAMHIAERFRTKGYDFETVWHRAPGMTPGSTAGSWRDATDEEIDEFVKKRLNSTLHVTSSCRMGDEAAGGVVNQDLKVHGFGNLRVADASVFPELTCAHTVAPTYMVAERCADMVKEAWEGRAGGSENK</sequence>
<dbReference type="Gene3D" id="3.30.560.10">
    <property type="entry name" value="Glucose Oxidase, domain 3"/>
    <property type="match status" value="1"/>
</dbReference>
<accession>A0A8K0TRV0</accession>
<evidence type="ECO:0000313" key="4">
    <source>
        <dbReference type="EMBL" id="KAH7375510.1"/>
    </source>
</evidence>
<dbReference type="InterPro" id="IPR007867">
    <property type="entry name" value="GMC_OxRtase_C"/>
</dbReference>